<protein>
    <submittedName>
        <fullName evidence="1">5-carboxymethyl-2-hydroxymuconate Delta-isomerase</fullName>
    </submittedName>
</protein>
<dbReference type="Proteomes" id="UP001275315">
    <property type="component" value="Unassembled WGS sequence"/>
</dbReference>
<dbReference type="RefSeq" id="WP_320379657.1">
    <property type="nucleotide sequence ID" value="NZ_JAWDIQ010000001.1"/>
</dbReference>
<dbReference type="PANTHER" id="PTHR37950:SF1">
    <property type="entry name" value="4-HYDROXYPHENYLACETATE CATABOLISM PROTEIN"/>
    <property type="match status" value="1"/>
</dbReference>
<gene>
    <name evidence="1" type="ORF">RWD45_10835</name>
</gene>
<dbReference type="CDD" id="cd00580">
    <property type="entry name" value="CHMI"/>
    <property type="match status" value="1"/>
</dbReference>
<dbReference type="PANTHER" id="PTHR37950">
    <property type="entry name" value="4-HYDROXYPHENYLACETATE CATABOLISM PROTEIN"/>
    <property type="match status" value="1"/>
</dbReference>
<dbReference type="Pfam" id="PF02962">
    <property type="entry name" value="CHMI"/>
    <property type="match status" value="1"/>
</dbReference>
<comment type="caution">
    <text evidence="1">The sequence shown here is derived from an EMBL/GenBank/DDBJ whole genome shotgun (WGS) entry which is preliminary data.</text>
</comment>
<accession>A0ABU5CSZ0</accession>
<reference evidence="1 2" key="1">
    <citation type="submission" date="2023-10" db="EMBL/GenBank/DDBJ databases">
        <title>Virgibacillus soli CC-YMP-6 genome.</title>
        <authorList>
            <person name="Miliotis G."/>
            <person name="Sengupta P."/>
            <person name="Hameed A."/>
            <person name="Chuvochina M."/>
            <person name="Mcdonagh F."/>
            <person name="Simpson A.C."/>
            <person name="Singh N.K."/>
            <person name="Rekha P.D."/>
            <person name="Raman K."/>
            <person name="Hugenholtz P."/>
            <person name="Venkateswaran K."/>
        </authorList>
    </citation>
    <scope>NUCLEOTIDE SEQUENCE [LARGE SCALE GENOMIC DNA]</scope>
    <source>
        <strain evidence="1 2">CC-YMP-6</strain>
    </source>
</reference>
<dbReference type="SUPFAM" id="SSF55331">
    <property type="entry name" value="Tautomerase/MIF"/>
    <property type="match status" value="1"/>
</dbReference>
<dbReference type="Gene3D" id="3.30.429.10">
    <property type="entry name" value="Macrophage Migration Inhibitory Factor"/>
    <property type="match status" value="1"/>
</dbReference>
<dbReference type="EMBL" id="JAWDIQ010000001">
    <property type="protein sequence ID" value="MDY0408957.1"/>
    <property type="molecule type" value="Genomic_DNA"/>
</dbReference>
<proteinExistence type="predicted"/>
<keyword evidence="2" id="KW-1185">Reference proteome</keyword>
<evidence type="ECO:0000313" key="2">
    <source>
        <dbReference type="Proteomes" id="UP001275315"/>
    </source>
</evidence>
<evidence type="ECO:0000313" key="1">
    <source>
        <dbReference type="EMBL" id="MDY0408957.1"/>
    </source>
</evidence>
<organism evidence="1 2">
    <name type="scientific">Paracerasibacillus soli</name>
    <dbReference type="NCBI Taxonomy" id="480284"/>
    <lineage>
        <taxon>Bacteria</taxon>
        <taxon>Bacillati</taxon>
        <taxon>Bacillota</taxon>
        <taxon>Bacilli</taxon>
        <taxon>Bacillales</taxon>
        <taxon>Bacillaceae</taxon>
        <taxon>Paracerasibacillus</taxon>
    </lineage>
</organism>
<name>A0ABU5CSZ0_9BACI</name>
<dbReference type="InterPro" id="IPR004220">
    <property type="entry name" value="5-COMe_2-OHmuconate_Isoase"/>
</dbReference>
<sequence>MPHITIEFTENLRKEGKILELLKKVNNSFIEMNDTFPIGGIRSRAIGLTDYVIADGTGQADAFVHVIVKIGTGRSEHIKKLLGEKLFTIITNHFESIFPTRPLALSMELNELPIFTYRKNNIHQRYKKS</sequence>
<dbReference type="InterPro" id="IPR014347">
    <property type="entry name" value="Tautomerase/MIF_sf"/>
</dbReference>